<dbReference type="AlphaFoldDB" id="K9WX45"/>
<dbReference type="Proteomes" id="UP000010475">
    <property type="component" value="Chromosome"/>
</dbReference>
<reference evidence="1 2" key="1">
    <citation type="submission" date="2012-06" db="EMBL/GenBank/DDBJ databases">
        <title>Finished chromosome of genome of Cylindrospermum stagnale PCC 7417.</title>
        <authorList>
            <consortium name="US DOE Joint Genome Institute"/>
            <person name="Gugger M."/>
            <person name="Coursin T."/>
            <person name="Rippka R."/>
            <person name="Tandeau De Marsac N."/>
            <person name="Huntemann M."/>
            <person name="Wei C.-L."/>
            <person name="Han J."/>
            <person name="Detter J.C."/>
            <person name="Han C."/>
            <person name="Tapia R."/>
            <person name="Chen A."/>
            <person name="Kyrpides N."/>
            <person name="Mavromatis K."/>
            <person name="Markowitz V."/>
            <person name="Szeto E."/>
            <person name="Ivanova N."/>
            <person name="Pagani I."/>
            <person name="Pati A."/>
            <person name="Goodwin L."/>
            <person name="Nordberg H.P."/>
            <person name="Cantor M.N."/>
            <person name="Hua S.X."/>
            <person name="Woyke T."/>
            <person name="Kerfeld C.A."/>
        </authorList>
    </citation>
    <scope>NUCLEOTIDE SEQUENCE [LARGE SCALE GENOMIC DNA]</scope>
    <source>
        <strain evidence="1 2">PCC 7417</strain>
    </source>
</reference>
<dbReference type="KEGG" id="csg:Cylst_2577"/>
<sequence>MAERTLTEILPGATQDVTKLEIPKTSLVEATATNKFTPAATNTLESMIAGLSQILAVKFPTREYGDDTTRNLQVTVGDPTVSTSGGVTYTETVFTYTFQRVLSADELSSIALKPDGM</sequence>
<evidence type="ECO:0000313" key="2">
    <source>
        <dbReference type="Proteomes" id="UP000010475"/>
    </source>
</evidence>
<dbReference type="HOGENOM" id="CLU_2080910_0_0_3"/>
<keyword evidence="2" id="KW-1185">Reference proteome</keyword>
<protein>
    <submittedName>
        <fullName evidence="1">Uncharacterized protein</fullName>
    </submittedName>
</protein>
<dbReference type="RefSeq" id="WP_015208037.1">
    <property type="nucleotide sequence ID" value="NC_019757.1"/>
</dbReference>
<organism evidence="1 2">
    <name type="scientific">Cylindrospermum stagnale PCC 7417</name>
    <dbReference type="NCBI Taxonomy" id="56107"/>
    <lineage>
        <taxon>Bacteria</taxon>
        <taxon>Bacillati</taxon>
        <taxon>Cyanobacteriota</taxon>
        <taxon>Cyanophyceae</taxon>
        <taxon>Nostocales</taxon>
        <taxon>Nostocaceae</taxon>
        <taxon>Cylindrospermum</taxon>
    </lineage>
</organism>
<evidence type="ECO:0000313" key="1">
    <source>
        <dbReference type="EMBL" id="AFZ24783.1"/>
    </source>
</evidence>
<proteinExistence type="predicted"/>
<dbReference type="STRING" id="56107.Cylst_2577"/>
<dbReference type="EMBL" id="CP003642">
    <property type="protein sequence ID" value="AFZ24783.1"/>
    <property type="molecule type" value="Genomic_DNA"/>
</dbReference>
<gene>
    <name evidence="1" type="ORF">Cylst_2577</name>
</gene>
<name>K9WX45_9NOST</name>
<accession>K9WX45</accession>